<feature type="coiled-coil region" evidence="1">
    <location>
        <begin position="47"/>
        <end position="88"/>
    </location>
</feature>
<organism evidence="2 3">
    <name type="scientific">Lepraria finkii</name>
    <dbReference type="NCBI Taxonomy" id="1340010"/>
    <lineage>
        <taxon>Eukaryota</taxon>
        <taxon>Fungi</taxon>
        <taxon>Dikarya</taxon>
        <taxon>Ascomycota</taxon>
        <taxon>Pezizomycotina</taxon>
        <taxon>Lecanoromycetes</taxon>
        <taxon>OSLEUM clade</taxon>
        <taxon>Lecanoromycetidae</taxon>
        <taxon>Lecanorales</taxon>
        <taxon>Lecanorineae</taxon>
        <taxon>Stereocaulaceae</taxon>
        <taxon>Lepraria</taxon>
    </lineage>
</organism>
<evidence type="ECO:0000313" key="2">
    <source>
        <dbReference type="EMBL" id="KAL2052057.1"/>
    </source>
</evidence>
<keyword evidence="1" id="KW-0175">Coiled coil</keyword>
<reference evidence="2 3" key="1">
    <citation type="submission" date="2024-09" db="EMBL/GenBank/DDBJ databases">
        <title>Rethinking Asexuality: The Enigmatic Case of Functional Sexual Genes in Lepraria (Stereocaulaceae).</title>
        <authorList>
            <person name="Doellman M."/>
            <person name="Sun Y."/>
            <person name="Barcenas-Pena A."/>
            <person name="Lumbsch H.T."/>
            <person name="Grewe F."/>
        </authorList>
    </citation>
    <scope>NUCLEOTIDE SEQUENCE [LARGE SCALE GENOMIC DNA]</scope>
    <source>
        <strain evidence="2 3">Grewe 0041</strain>
    </source>
</reference>
<dbReference type="Proteomes" id="UP001590951">
    <property type="component" value="Unassembled WGS sequence"/>
</dbReference>
<sequence>MGITSVKRQLCEKTIKATREKCMVEIEKQTQELKDEKKPFWAEKGTVAELEHKYELSKAEKEGLKAENKALTEHNKELLELNDSLLEKLYETLDDSRFPKQDVEHKEKVTQSCAAPFQ</sequence>
<name>A0ABR4B2C2_9LECA</name>
<keyword evidence="3" id="KW-1185">Reference proteome</keyword>
<gene>
    <name evidence="2" type="ORF">ABVK25_007749</name>
</gene>
<accession>A0ABR4B2C2</accession>
<evidence type="ECO:0000313" key="3">
    <source>
        <dbReference type="Proteomes" id="UP001590951"/>
    </source>
</evidence>
<comment type="caution">
    <text evidence="2">The sequence shown here is derived from an EMBL/GenBank/DDBJ whole genome shotgun (WGS) entry which is preliminary data.</text>
</comment>
<dbReference type="EMBL" id="JBHFEH010000030">
    <property type="protein sequence ID" value="KAL2052057.1"/>
    <property type="molecule type" value="Genomic_DNA"/>
</dbReference>
<evidence type="ECO:0000256" key="1">
    <source>
        <dbReference type="SAM" id="Coils"/>
    </source>
</evidence>
<protein>
    <submittedName>
        <fullName evidence="2">Uncharacterized protein</fullName>
    </submittedName>
</protein>
<proteinExistence type="predicted"/>